<dbReference type="InterPro" id="IPR006490">
    <property type="entry name" value="Maj_tail_phi13"/>
</dbReference>
<gene>
    <name evidence="1" type="ORF">SANTOR1_0055</name>
</gene>
<dbReference type="EMBL" id="KX284704">
    <property type="protein sequence ID" value="ANT40990.1"/>
    <property type="molecule type" value="Genomic_DNA"/>
</dbReference>
<evidence type="ECO:0000313" key="1">
    <source>
        <dbReference type="EMBL" id="ANT40990.1"/>
    </source>
</evidence>
<dbReference type="KEGG" id="vg:29061003"/>
<dbReference type="RefSeq" id="YP_009284722.1">
    <property type="nucleotide sequence ID" value="NC_031051.1"/>
</dbReference>
<dbReference type="GeneID" id="29061003"/>
<organism evidence="1 2">
    <name type="scientific">Enterococcus phage SANTOR1</name>
    <dbReference type="NCBI Taxonomy" id="1871692"/>
    <lineage>
        <taxon>Viruses</taxon>
        <taxon>Duplodnaviria</taxon>
        <taxon>Heunggongvirae</taxon>
        <taxon>Uroviricota</taxon>
        <taxon>Caudoviricetes</taxon>
        <taxon>Efquatrovirus</taxon>
        <taxon>Efquatrovirus SANTOR1</taxon>
    </lineage>
</organism>
<evidence type="ECO:0000313" key="2">
    <source>
        <dbReference type="Proteomes" id="UP000202831"/>
    </source>
</evidence>
<name>A0A1B1PA06_9CAUD</name>
<dbReference type="NCBIfam" id="TIGR01603">
    <property type="entry name" value="maj_tail_phi13"/>
    <property type="match status" value="1"/>
</dbReference>
<dbReference type="Pfam" id="PF04630">
    <property type="entry name" value="Phage_TTP_1"/>
    <property type="match status" value="1"/>
</dbReference>
<proteinExistence type="predicted"/>
<dbReference type="Proteomes" id="UP000202831">
    <property type="component" value="Segment"/>
</dbReference>
<keyword evidence="2" id="KW-1185">Reference proteome</keyword>
<reference evidence="1 2" key="1">
    <citation type="submission" date="2016-05" db="EMBL/GenBank/DDBJ databases">
        <title>Draft genome sequence of an Enterococcus faecalis siphovirus isolated from raw domestic sewage.</title>
        <authorList>
            <person name="Santiago-Rodriguez T.M."/>
            <person name="Ly M."/>
            <person name="Pride D.T."/>
            <person name="Toranzos G.A."/>
        </authorList>
    </citation>
    <scope>NUCLEOTIDE SEQUENCE [LARGE SCALE GENOMIC DNA]</scope>
</reference>
<protein>
    <submittedName>
        <fullName evidence="1">Major tail protein</fullName>
    </submittedName>
</protein>
<dbReference type="InterPro" id="IPR006724">
    <property type="entry name" value="Phage_TTP"/>
</dbReference>
<dbReference type="OrthoDB" id="9104at10239"/>
<sequence>MVIIAVVGFKKAIISVRGGVDGTTIEKHVIDKTGGGTIEASISGISAEQTTVYASNVPIWVSAKGVGELSASLNVFDLYKDGVYEKILGITRDGDGIASVGEDTEAPYVSVTFVADGADGKEMYFGLTKGRFSHPEIALNTTESGGTEPNTETIEGSFVTDDRGIAYMSGVSTETLTLDKFVDKLNNVTTP</sequence>
<accession>A0A1B1PA06</accession>